<dbReference type="RefSeq" id="WP_011436799.1">
    <property type="nucleotide sequence ID" value="NC_007777.1"/>
</dbReference>
<evidence type="ECO:0000256" key="6">
    <source>
        <dbReference type="PIRSR" id="PIRSR608901-2"/>
    </source>
</evidence>
<comment type="cofactor">
    <cofactor evidence="6">
        <name>Zn(2+)</name>
        <dbReference type="ChEBI" id="CHEBI:29105"/>
    </cofactor>
</comment>
<proteinExistence type="predicted"/>
<dbReference type="KEGG" id="fra:Francci3_2387"/>
<dbReference type="InterPro" id="IPR008901">
    <property type="entry name" value="ACER"/>
</dbReference>
<accession>Q2JAD8</accession>
<feature type="binding site" evidence="6">
    <location>
        <position position="45"/>
    </location>
    <ligand>
        <name>Zn(2+)</name>
        <dbReference type="ChEBI" id="CHEBI:29105"/>
        <note>catalytic</note>
    </ligand>
</feature>
<keyword evidence="6" id="KW-0479">Metal-binding</keyword>
<evidence type="ECO:0000256" key="7">
    <source>
        <dbReference type="SAM" id="Phobius"/>
    </source>
</evidence>
<keyword evidence="5 7" id="KW-0472">Membrane</keyword>
<comment type="subcellular location">
    <subcellularLocation>
        <location evidence="1">Membrane</location>
        <topology evidence="1">Multi-pass membrane protein</topology>
    </subcellularLocation>
</comment>
<feature type="transmembrane region" description="Helical" evidence="7">
    <location>
        <begin position="109"/>
        <end position="128"/>
    </location>
</feature>
<keyword evidence="6" id="KW-0862">Zinc</keyword>
<sequence>MSNLAYLTAAFALWRLLRRHSGVPASVAFMPPLAVLIGVGSFAFHTLATRWAQVLDIAPIGLFVFIYVGSFLRWFYRLPWTWCLAGVAGFACVTAAFIALLGSQIPNRSAPYVPVLLLMIGLTVALYGSHHEDRSRYWRDFATAAGVFSAGLLARTIDEEACGSFPIGTHFIWHLLTELLIFVVGRALARRWHSLAEAGDTRLPATPAGRSRSTDYRA</sequence>
<feature type="transmembrane region" description="Helical" evidence="7">
    <location>
        <begin position="29"/>
        <end position="47"/>
    </location>
</feature>
<feature type="binding site" evidence="6">
    <location>
        <position position="170"/>
    </location>
    <ligand>
        <name>Zn(2+)</name>
        <dbReference type="ChEBI" id="CHEBI:29105"/>
        <note>catalytic</note>
    </ligand>
</feature>
<feature type="binding site" evidence="6">
    <location>
        <position position="174"/>
    </location>
    <ligand>
        <name>Zn(2+)</name>
        <dbReference type="ChEBI" id="CHEBI:29105"/>
        <note>catalytic</note>
    </ligand>
</feature>
<dbReference type="GO" id="GO:0016020">
    <property type="term" value="C:membrane"/>
    <property type="evidence" value="ECO:0007669"/>
    <property type="project" value="UniProtKB-SubCell"/>
</dbReference>
<dbReference type="AlphaFoldDB" id="Q2JAD8"/>
<dbReference type="eggNOG" id="ENOG5032TAD">
    <property type="taxonomic scope" value="Bacteria"/>
</dbReference>
<name>Q2JAD8_FRACC</name>
<dbReference type="GO" id="GO:0006672">
    <property type="term" value="P:ceramide metabolic process"/>
    <property type="evidence" value="ECO:0007669"/>
    <property type="project" value="InterPro"/>
</dbReference>
<keyword evidence="3" id="KW-0378">Hydrolase</keyword>
<dbReference type="Pfam" id="PF05875">
    <property type="entry name" value="Ceramidase"/>
    <property type="match status" value="1"/>
</dbReference>
<dbReference type="HOGENOM" id="CLU_068425_0_0_11"/>
<evidence type="ECO:0000256" key="5">
    <source>
        <dbReference type="ARBA" id="ARBA00023136"/>
    </source>
</evidence>
<evidence type="ECO:0000313" key="8">
    <source>
        <dbReference type="EMBL" id="ABD11754.1"/>
    </source>
</evidence>
<dbReference type="GO" id="GO:0016811">
    <property type="term" value="F:hydrolase activity, acting on carbon-nitrogen (but not peptide) bonds, in linear amides"/>
    <property type="evidence" value="ECO:0007669"/>
    <property type="project" value="InterPro"/>
</dbReference>
<evidence type="ECO:0000256" key="2">
    <source>
        <dbReference type="ARBA" id="ARBA00022692"/>
    </source>
</evidence>
<organism evidence="8 9">
    <name type="scientific">Frankia casuarinae (strain DSM 45818 / CECT 9043 / HFP020203 / CcI3)</name>
    <dbReference type="NCBI Taxonomy" id="106370"/>
    <lineage>
        <taxon>Bacteria</taxon>
        <taxon>Bacillati</taxon>
        <taxon>Actinomycetota</taxon>
        <taxon>Actinomycetes</taxon>
        <taxon>Frankiales</taxon>
        <taxon>Frankiaceae</taxon>
        <taxon>Frankia</taxon>
    </lineage>
</organism>
<evidence type="ECO:0000256" key="4">
    <source>
        <dbReference type="ARBA" id="ARBA00022989"/>
    </source>
</evidence>
<keyword evidence="2 7" id="KW-0812">Transmembrane</keyword>
<protein>
    <submittedName>
        <fullName evidence="8">Membrane protein, putative</fullName>
    </submittedName>
</protein>
<reference evidence="8 9" key="1">
    <citation type="journal article" date="2007" name="Genome Res.">
        <title>Genome characteristics of facultatively symbiotic Frankia sp. strains reflect host range and host plant biogeography.</title>
        <authorList>
            <person name="Normand P."/>
            <person name="Lapierre P."/>
            <person name="Tisa L.S."/>
            <person name="Gogarten J.P."/>
            <person name="Alloisio N."/>
            <person name="Bagnarol E."/>
            <person name="Bassi C.A."/>
            <person name="Berry A.M."/>
            <person name="Bickhart D.M."/>
            <person name="Choisne N."/>
            <person name="Couloux A."/>
            <person name="Cournoyer B."/>
            <person name="Cruveiller S."/>
            <person name="Daubin V."/>
            <person name="Demange N."/>
            <person name="Francino M.P."/>
            <person name="Goltsman E."/>
            <person name="Huang Y."/>
            <person name="Kopp O.R."/>
            <person name="Labarre L."/>
            <person name="Lapidus A."/>
            <person name="Lavire C."/>
            <person name="Marechal J."/>
            <person name="Martinez M."/>
            <person name="Mastronunzio J.E."/>
            <person name="Mullin B.C."/>
            <person name="Niemann J."/>
            <person name="Pujic P."/>
            <person name="Rawnsley T."/>
            <person name="Rouy Z."/>
            <person name="Schenowitz C."/>
            <person name="Sellstedt A."/>
            <person name="Tavares F."/>
            <person name="Tomkins J.P."/>
            <person name="Vallenet D."/>
            <person name="Valverde C."/>
            <person name="Wall L.G."/>
            <person name="Wang Y."/>
            <person name="Medigue C."/>
            <person name="Benson D.R."/>
        </authorList>
    </citation>
    <scope>NUCLEOTIDE SEQUENCE [LARGE SCALE GENOMIC DNA]</scope>
    <source>
        <strain evidence="9">DSM 45818 / CECT 9043 / CcI3</strain>
    </source>
</reference>
<evidence type="ECO:0000256" key="1">
    <source>
        <dbReference type="ARBA" id="ARBA00004141"/>
    </source>
</evidence>
<evidence type="ECO:0000256" key="3">
    <source>
        <dbReference type="ARBA" id="ARBA00022801"/>
    </source>
</evidence>
<feature type="transmembrane region" description="Helical" evidence="7">
    <location>
        <begin position="54"/>
        <end position="76"/>
    </location>
</feature>
<feature type="transmembrane region" description="Helical" evidence="7">
    <location>
        <begin position="82"/>
        <end position="102"/>
    </location>
</feature>
<keyword evidence="4 7" id="KW-1133">Transmembrane helix</keyword>
<keyword evidence="9" id="KW-1185">Reference proteome</keyword>
<evidence type="ECO:0000313" key="9">
    <source>
        <dbReference type="Proteomes" id="UP000001937"/>
    </source>
</evidence>
<gene>
    <name evidence="8" type="ordered locus">Francci3_2387</name>
</gene>
<dbReference type="EMBL" id="CP000249">
    <property type="protein sequence ID" value="ABD11754.1"/>
    <property type="molecule type" value="Genomic_DNA"/>
</dbReference>
<dbReference type="GO" id="GO:0046872">
    <property type="term" value="F:metal ion binding"/>
    <property type="evidence" value="ECO:0007669"/>
    <property type="project" value="UniProtKB-KW"/>
</dbReference>
<dbReference type="Proteomes" id="UP000001937">
    <property type="component" value="Chromosome"/>
</dbReference>